<dbReference type="RefSeq" id="WP_296947471.1">
    <property type="nucleotide sequence ID" value="NZ_LT599021.1"/>
</dbReference>
<dbReference type="InterPro" id="IPR002481">
    <property type="entry name" value="FUR"/>
</dbReference>
<dbReference type="AlphaFoldDB" id="A0A212J6L3"/>
<dbReference type="SUPFAM" id="SSF46785">
    <property type="entry name" value="Winged helix' DNA-binding domain"/>
    <property type="match status" value="1"/>
</dbReference>
<accession>A0A212J6L3</accession>
<name>A0A212J6L3_9BACT</name>
<dbReference type="EMBL" id="FLUL01000001">
    <property type="protein sequence ID" value="SBV95070.1"/>
    <property type="molecule type" value="Genomic_DNA"/>
</dbReference>
<keyword evidence="1" id="KW-0862">Zinc</keyword>
<feature type="binding site" evidence="1">
    <location>
        <position position="132"/>
    </location>
    <ligand>
        <name>Zn(2+)</name>
        <dbReference type="ChEBI" id="CHEBI:29105"/>
    </ligand>
</feature>
<feature type="binding site" evidence="1">
    <location>
        <position position="129"/>
    </location>
    <ligand>
        <name>Zn(2+)</name>
        <dbReference type="ChEBI" id="CHEBI:29105"/>
    </ligand>
</feature>
<keyword evidence="1" id="KW-0479">Metal-binding</keyword>
<feature type="binding site" evidence="1">
    <location>
        <position position="93"/>
    </location>
    <ligand>
        <name>Zn(2+)</name>
        <dbReference type="ChEBI" id="CHEBI:29105"/>
    </ligand>
</feature>
<dbReference type="Pfam" id="PF01475">
    <property type="entry name" value="FUR"/>
    <property type="match status" value="1"/>
</dbReference>
<dbReference type="InterPro" id="IPR036390">
    <property type="entry name" value="WH_DNA-bd_sf"/>
</dbReference>
<proteinExistence type="predicted"/>
<organism evidence="2">
    <name type="scientific">uncultured Dysgonomonas sp</name>
    <dbReference type="NCBI Taxonomy" id="206096"/>
    <lineage>
        <taxon>Bacteria</taxon>
        <taxon>Pseudomonadati</taxon>
        <taxon>Bacteroidota</taxon>
        <taxon>Bacteroidia</taxon>
        <taxon>Bacteroidales</taxon>
        <taxon>Dysgonomonadaceae</taxon>
        <taxon>Dysgonomonas</taxon>
        <taxon>environmental samples</taxon>
    </lineage>
</organism>
<evidence type="ECO:0000256" key="1">
    <source>
        <dbReference type="PIRSR" id="PIRSR602481-1"/>
    </source>
</evidence>
<dbReference type="GO" id="GO:1900376">
    <property type="term" value="P:regulation of secondary metabolite biosynthetic process"/>
    <property type="evidence" value="ECO:0007669"/>
    <property type="project" value="TreeGrafter"/>
</dbReference>
<gene>
    <name evidence="2" type="ORF">KL86DYS2_10843</name>
</gene>
<dbReference type="GO" id="GO:0008270">
    <property type="term" value="F:zinc ion binding"/>
    <property type="evidence" value="ECO:0007669"/>
    <property type="project" value="TreeGrafter"/>
</dbReference>
<dbReference type="GO" id="GO:0000976">
    <property type="term" value="F:transcription cis-regulatory region binding"/>
    <property type="evidence" value="ECO:0007669"/>
    <property type="project" value="TreeGrafter"/>
</dbReference>
<dbReference type="PANTHER" id="PTHR33202">
    <property type="entry name" value="ZINC UPTAKE REGULATION PROTEIN"/>
    <property type="match status" value="1"/>
</dbReference>
<evidence type="ECO:0000313" key="2">
    <source>
        <dbReference type="EMBL" id="SBV95070.1"/>
    </source>
</evidence>
<comment type="cofactor">
    <cofactor evidence="1">
        <name>Zn(2+)</name>
        <dbReference type="ChEBI" id="CHEBI:29105"/>
    </cofactor>
    <text evidence="1">Binds 1 zinc ion per subunit.</text>
</comment>
<feature type="binding site" evidence="1">
    <location>
        <position position="96"/>
    </location>
    <ligand>
        <name>Zn(2+)</name>
        <dbReference type="ChEBI" id="CHEBI:29105"/>
    </ligand>
</feature>
<dbReference type="PANTHER" id="PTHR33202:SF22">
    <property type="entry name" value="HYDROGEN PEROXIDE SENSITIVE REPRESSOR"/>
    <property type="match status" value="1"/>
</dbReference>
<dbReference type="InterPro" id="IPR036388">
    <property type="entry name" value="WH-like_DNA-bd_sf"/>
</dbReference>
<dbReference type="GO" id="GO:0045892">
    <property type="term" value="P:negative regulation of DNA-templated transcription"/>
    <property type="evidence" value="ECO:0007669"/>
    <property type="project" value="TreeGrafter"/>
</dbReference>
<dbReference type="Gene3D" id="1.10.10.10">
    <property type="entry name" value="Winged helix-like DNA-binding domain superfamily/Winged helix DNA-binding domain"/>
    <property type="match status" value="1"/>
</dbReference>
<evidence type="ECO:0008006" key="3">
    <source>
        <dbReference type="Google" id="ProtNLM"/>
    </source>
</evidence>
<protein>
    <recommendedName>
        <fullName evidence="3">Transcriptional repressor</fullName>
    </recommendedName>
</protein>
<dbReference type="GO" id="GO:0003700">
    <property type="term" value="F:DNA-binding transcription factor activity"/>
    <property type="evidence" value="ECO:0007669"/>
    <property type="project" value="InterPro"/>
</dbReference>
<sequence length="136" mass="15698">MNAIDILRNKGLKKTAQRVMLINILQKRSISLTEGDIKMEMGDLYDRITFYRTVQTLLETEIIHKITVDNITKYVLNDVHLSGNKKDHAHFYCKSCHSITCLDNISLKKYNLPEGFKYDECEILIKGSCNKCSEPL</sequence>
<reference evidence="2" key="1">
    <citation type="submission" date="2016-04" db="EMBL/GenBank/DDBJ databases">
        <authorList>
            <person name="Evans L.H."/>
            <person name="Alamgir A."/>
            <person name="Owens N."/>
            <person name="Weber N.D."/>
            <person name="Virtaneva K."/>
            <person name="Barbian K."/>
            <person name="Babar A."/>
            <person name="Rosenke K."/>
        </authorList>
    </citation>
    <scope>NUCLEOTIDE SEQUENCE</scope>
    <source>
        <strain evidence="2">86-2</strain>
    </source>
</reference>